<dbReference type="AlphaFoldDB" id="A0A8J7C0A2"/>
<proteinExistence type="predicted"/>
<dbReference type="EMBL" id="JACXAE010000111">
    <property type="protein sequence ID" value="MBD2777663.1"/>
    <property type="molecule type" value="Genomic_DNA"/>
</dbReference>
<reference evidence="3" key="1">
    <citation type="submission" date="2020-09" db="EMBL/GenBank/DDBJ databases">
        <title>Iningainema tapete sp. nov. (Scytonemataceae, Cyanobacteria) from greenhouses in central Florida (USA) produces two types of nodularin with biosynthetic potential for microcystin-LR and anabaenopeptins.</title>
        <authorList>
            <person name="Berthold D.E."/>
            <person name="Lefler F.W."/>
            <person name="Huang I.-S."/>
            <person name="Abdulla H."/>
            <person name="Zimba P.V."/>
            <person name="Laughinghouse H.D. IV."/>
        </authorList>
    </citation>
    <scope>NUCLEOTIDE SEQUENCE</scope>
    <source>
        <strain evidence="3">BLCCT55</strain>
    </source>
</reference>
<evidence type="ECO:0000259" key="2">
    <source>
        <dbReference type="Pfam" id="PF13391"/>
    </source>
</evidence>
<name>A0A8J7C0A2_9CYAN</name>
<organism evidence="3 4">
    <name type="scientific">Iningainema tapete BLCC-T55</name>
    <dbReference type="NCBI Taxonomy" id="2748662"/>
    <lineage>
        <taxon>Bacteria</taxon>
        <taxon>Bacillati</taxon>
        <taxon>Cyanobacteriota</taxon>
        <taxon>Cyanophyceae</taxon>
        <taxon>Nostocales</taxon>
        <taxon>Scytonemataceae</taxon>
        <taxon>Iningainema tapete</taxon>
    </lineage>
</organism>
<evidence type="ECO:0000313" key="4">
    <source>
        <dbReference type="Proteomes" id="UP000629098"/>
    </source>
</evidence>
<protein>
    <submittedName>
        <fullName evidence="3">HNH endonuclease</fullName>
    </submittedName>
</protein>
<feature type="region of interest" description="Disordered" evidence="1">
    <location>
        <begin position="112"/>
        <end position="137"/>
    </location>
</feature>
<dbReference type="Proteomes" id="UP000629098">
    <property type="component" value="Unassembled WGS sequence"/>
</dbReference>
<keyword evidence="3" id="KW-0540">Nuclease</keyword>
<accession>A0A8J7C0A2</accession>
<feature type="domain" description="HNH nuclease" evidence="2">
    <location>
        <begin position="163"/>
        <end position="214"/>
    </location>
</feature>
<dbReference type="GO" id="GO:0004519">
    <property type="term" value="F:endonuclease activity"/>
    <property type="evidence" value="ECO:0007669"/>
    <property type="project" value="UniProtKB-KW"/>
</dbReference>
<gene>
    <name evidence="3" type="ORF">ICL16_37880</name>
</gene>
<dbReference type="Pfam" id="PF13391">
    <property type="entry name" value="HNH_2"/>
    <property type="match status" value="1"/>
</dbReference>
<keyword evidence="4" id="KW-1185">Reference proteome</keyword>
<evidence type="ECO:0000313" key="3">
    <source>
        <dbReference type="EMBL" id="MBD2777663.1"/>
    </source>
</evidence>
<dbReference type="InterPro" id="IPR003615">
    <property type="entry name" value="HNH_nuc"/>
</dbReference>
<comment type="caution">
    <text evidence="3">The sequence shown here is derived from an EMBL/GenBank/DDBJ whole genome shotgun (WGS) entry which is preliminary data.</text>
</comment>
<dbReference type="RefSeq" id="WP_190836731.1">
    <property type="nucleotide sequence ID" value="NZ_CAWPPI010000111.1"/>
</dbReference>
<keyword evidence="3" id="KW-0378">Hydrolase</keyword>
<sequence>MALGKRWSRDELIIAMNLYCKLPFGQLDHRTPIIIEVSQKLGRTPSSLSMKLCNFASLDPVLQARGIQGLRGASQADREIWQEFYTNWEELGAESEERFQALFENTISEDHQLPTQRKSQTVRSIKIPRSQPTGSTEAEVTVKARIGQNFFRQTVLANDDSRCCITGNPIPELLIASHILPWGSYPEHRLNPHNGLCLSRTQDAAFDNGMITFDEDYRLVLSAYLESFLPEETLERNFVAYRGQQMRLPEKFQPAPDFLRRHREEIFLGN</sequence>
<keyword evidence="3" id="KW-0255">Endonuclease</keyword>
<evidence type="ECO:0000256" key="1">
    <source>
        <dbReference type="SAM" id="MobiDB-lite"/>
    </source>
</evidence>
<feature type="compositionally biased region" description="Polar residues" evidence="1">
    <location>
        <begin position="113"/>
        <end position="123"/>
    </location>
</feature>